<accession>A0ABN1RQY9</accession>
<evidence type="ECO:0000256" key="2">
    <source>
        <dbReference type="ARBA" id="ARBA00022475"/>
    </source>
</evidence>
<evidence type="ECO:0000259" key="8">
    <source>
        <dbReference type="Pfam" id="PF06271"/>
    </source>
</evidence>
<feature type="region of interest" description="Disordered" evidence="6">
    <location>
        <begin position="1"/>
        <end position="77"/>
    </location>
</feature>
<feature type="transmembrane region" description="Helical" evidence="7">
    <location>
        <begin position="182"/>
        <end position="202"/>
    </location>
</feature>
<evidence type="ECO:0000256" key="7">
    <source>
        <dbReference type="SAM" id="Phobius"/>
    </source>
</evidence>
<evidence type="ECO:0000256" key="6">
    <source>
        <dbReference type="SAM" id="MobiDB-lite"/>
    </source>
</evidence>
<evidence type="ECO:0000256" key="4">
    <source>
        <dbReference type="ARBA" id="ARBA00022989"/>
    </source>
</evidence>
<dbReference type="InterPro" id="IPR051791">
    <property type="entry name" value="Pra-immunoreactive"/>
</dbReference>
<feature type="compositionally biased region" description="Pro residues" evidence="6">
    <location>
        <begin position="17"/>
        <end position="42"/>
    </location>
</feature>
<evidence type="ECO:0000313" key="10">
    <source>
        <dbReference type="Proteomes" id="UP001500665"/>
    </source>
</evidence>
<feature type="transmembrane region" description="Helical" evidence="7">
    <location>
        <begin position="98"/>
        <end position="119"/>
    </location>
</feature>
<feature type="domain" description="RDD" evidence="8">
    <location>
        <begin position="85"/>
        <end position="245"/>
    </location>
</feature>
<dbReference type="PANTHER" id="PTHR36115:SF4">
    <property type="entry name" value="MEMBRANE PROTEIN"/>
    <property type="match status" value="1"/>
</dbReference>
<name>A0ABN1RQY9_9ACTN</name>
<dbReference type="InterPro" id="IPR010432">
    <property type="entry name" value="RDD"/>
</dbReference>
<sequence>MTEPPNPYGPRSGGGYGPPPPSQGPYGAPRPPQRPGYGPPEPGYGGDPGYGPPQSAYPDPAEQPQRTYRSAASSGPHPAENLPLAAFKQRAFARLIDAGLVWVAGFALVFPIVLASIGINKDEEGGWSTPVLWTTFVVVAVLPFLYEAIQLAFWGRTLGKRQIGLRVVLADPAGDPLPLMTALWRAALNNLGYMLGVFLFLLLGVKVWAFFLFFMFVAAAGVLMAYLWAIWDRPLFQAIHDRYAGTVVVDDHAEWSP</sequence>
<evidence type="ECO:0000256" key="5">
    <source>
        <dbReference type="ARBA" id="ARBA00023136"/>
    </source>
</evidence>
<keyword evidence="10" id="KW-1185">Reference proteome</keyword>
<comment type="subcellular location">
    <subcellularLocation>
        <location evidence="1">Cell membrane</location>
        <topology evidence="1">Multi-pass membrane protein</topology>
    </subcellularLocation>
</comment>
<reference evidence="9 10" key="1">
    <citation type="journal article" date="2019" name="Int. J. Syst. Evol. Microbiol.">
        <title>The Global Catalogue of Microorganisms (GCM) 10K type strain sequencing project: providing services to taxonomists for standard genome sequencing and annotation.</title>
        <authorList>
            <consortium name="The Broad Institute Genomics Platform"/>
            <consortium name="The Broad Institute Genome Sequencing Center for Infectious Disease"/>
            <person name="Wu L."/>
            <person name="Ma J."/>
        </authorList>
    </citation>
    <scope>NUCLEOTIDE SEQUENCE [LARGE SCALE GENOMIC DNA]</scope>
    <source>
        <strain evidence="9 10">JCM 10696</strain>
    </source>
</reference>
<organism evidence="9 10">
    <name type="scientific">Actinocorallia libanotica</name>
    <dbReference type="NCBI Taxonomy" id="46162"/>
    <lineage>
        <taxon>Bacteria</taxon>
        <taxon>Bacillati</taxon>
        <taxon>Actinomycetota</taxon>
        <taxon>Actinomycetes</taxon>
        <taxon>Streptosporangiales</taxon>
        <taxon>Thermomonosporaceae</taxon>
        <taxon>Actinocorallia</taxon>
    </lineage>
</organism>
<keyword evidence="4 7" id="KW-1133">Transmembrane helix</keyword>
<keyword evidence="2" id="KW-1003">Cell membrane</keyword>
<evidence type="ECO:0000256" key="3">
    <source>
        <dbReference type="ARBA" id="ARBA00022692"/>
    </source>
</evidence>
<feature type="transmembrane region" description="Helical" evidence="7">
    <location>
        <begin position="131"/>
        <end position="154"/>
    </location>
</feature>
<feature type="transmembrane region" description="Helical" evidence="7">
    <location>
        <begin position="208"/>
        <end position="231"/>
    </location>
</feature>
<feature type="compositionally biased region" description="Polar residues" evidence="6">
    <location>
        <begin position="64"/>
        <end position="73"/>
    </location>
</feature>
<keyword evidence="3 7" id="KW-0812">Transmembrane</keyword>
<dbReference type="Proteomes" id="UP001500665">
    <property type="component" value="Unassembled WGS sequence"/>
</dbReference>
<dbReference type="EMBL" id="BAAAHH010000026">
    <property type="protein sequence ID" value="GAA0961830.1"/>
    <property type="molecule type" value="Genomic_DNA"/>
</dbReference>
<keyword evidence="5 7" id="KW-0472">Membrane</keyword>
<comment type="caution">
    <text evidence="9">The sequence shown here is derived from an EMBL/GenBank/DDBJ whole genome shotgun (WGS) entry which is preliminary data.</text>
</comment>
<dbReference type="PANTHER" id="PTHR36115">
    <property type="entry name" value="PROLINE-RICH ANTIGEN HOMOLOG-RELATED"/>
    <property type="match status" value="1"/>
</dbReference>
<protein>
    <recommendedName>
        <fullName evidence="8">RDD domain-containing protein</fullName>
    </recommendedName>
</protein>
<gene>
    <name evidence="9" type="ORF">GCM10009550_54980</name>
</gene>
<dbReference type="RefSeq" id="WP_344243878.1">
    <property type="nucleotide sequence ID" value="NZ_BAAAHH010000026.1"/>
</dbReference>
<evidence type="ECO:0000313" key="9">
    <source>
        <dbReference type="EMBL" id="GAA0961830.1"/>
    </source>
</evidence>
<proteinExistence type="predicted"/>
<dbReference type="Pfam" id="PF06271">
    <property type="entry name" value="RDD"/>
    <property type="match status" value="1"/>
</dbReference>
<evidence type="ECO:0000256" key="1">
    <source>
        <dbReference type="ARBA" id="ARBA00004651"/>
    </source>
</evidence>